<dbReference type="Pfam" id="PF02995">
    <property type="entry name" value="DUF229"/>
    <property type="match status" value="1"/>
</dbReference>
<sequence length="790" mass="91998">MPSLAHRLRLYKYPPFMMSARFRKRSHVLYILVTLNIIFFFIVYRRLILITPPSGPSIDLSIASFIDNSLNDDSDQYASLSSSSICYIPRFDPWDQSIAKSIRIKPRYRCPTNKENLINVVNNTYLVFNQTVNQTYFSSSITHCVYLKVGRNSEEKLFRDWSYTLSEPMLITNGCTGSITDVDFVLTRCYNDRKEHFDGNIFCGSNCSTTVKINPVDKKSSSTTAKPSNLVYEYIHPLFRLKKPRFSRDTWLNKETATWMSKLMSSSTPDRSPPSVIMVILDAVSDLQARRALPQTLSYLKSQGLFTFQRHSIVGDGTFENIVPLLFGQSATNYQKPNINDSRYEFTRIETKVEPKTKRRYQVKKIVHYPGPYDDYPFIIKNFSRLNYTTFFSEEWRESAFYNLKNGFRQQPTDFYLRPYWLSLYETLSYNKYAGNSNPKPCYLNKLLHFLSLDWLEQFLHLHHKTPDYPTFGIMKMNEMSHDYLERLFWIDYDLKTFFENLFQNNLMNNTILIVCGDHGHRQHRLRLTRIGSFEVKLPFFSMLFPQSYKQQFPQAMMNLKNNEQMLTSWWDVFETLANILKMVEQPNIFDPLLVNWQSTTPGISLFHPIPERNCSSAGIPEKYCPCSRSTPLDITLPVIKDLAVASIDHINNVKLKSHTHLCLPLELKVIIRAEVEVLAAPKKVNDNKNATNQFTHSYTVLFEVSPSGGIFESRLLYHEQTKRIQLHSDILRVNLYGQTSACIQDKYELRSFCYCISYHQKFKANQSVSVTTQYASVHTVNSSTIITKN</sequence>
<accession>A0A813RMU2</accession>
<dbReference type="SUPFAM" id="SSF53649">
    <property type="entry name" value="Alkaline phosphatase-like"/>
    <property type="match status" value="1"/>
</dbReference>
<dbReference type="AlphaFoldDB" id="A0A813RMU2"/>
<dbReference type="PANTHER" id="PTHR10974:SF48">
    <property type="entry name" value="SULFATASE DOMAIN-CONTAINING PROTEIN"/>
    <property type="match status" value="1"/>
</dbReference>
<evidence type="ECO:0000256" key="1">
    <source>
        <dbReference type="SAM" id="Phobius"/>
    </source>
</evidence>
<dbReference type="OrthoDB" id="413313at2759"/>
<feature type="transmembrane region" description="Helical" evidence="1">
    <location>
        <begin position="27"/>
        <end position="44"/>
    </location>
</feature>
<dbReference type="EMBL" id="CAJNOJ010000010">
    <property type="protein sequence ID" value="CAF0783261.1"/>
    <property type="molecule type" value="Genomic_DNA"/>
</dbReference>
<reference evidence="2" key="1">
    <citation type="submission" date="2021-02" db="EMBL/GenBank/DDBJ databases">
        <authorList>
            <person name="Nowell W R."/>
        </authorList>
    </citation>
    <scope>NUCLEOTIDE SEQUENCE</scope>
</reference>
<organism evidence="2 3">
    <name type="scientific">Adineta ricciae</name>
    <name type="common">Rotifer</name>
    <dbReference type="NCBI Taxonomy" id="249248"/>
    <lineage>
        <taxon>Eukaryota</taxon>
        <taxon>Metazoa</taxon>
        <taxon>Spiralia</taxon>
        <taxon>Gnathifera</taxon>
        <taxon>Rotifera</taxon>
        <taxon>Eurotatoria</taxon>
        <taxon>Bdelloidea</taxon>
        <taxon>Adinetida</taxon>
        <taxon>Adinetidae</taxon>
        <taxon>Adineta</taxon>
    </lineage>
</organism>
<dbReference type="Proteomes" id="UP000663852">
    <property type="component" value="Unassembled WGS sequence"/>
</dbReference>
<evidence type="ECO:0000313" key="3">
    <source>
        <dbReference type="Proteomes" id="UP000663852"/>
    </source>
</evidence>
<proteinExistence type="predicted"/>
<protein>
    <submittedName>
        <fullName evidence="2">Uncharacterized protein</fullName>
    </submittedName>
</protein>
<dbReference type="InterPro" id="IPR017850">
    <property type="entry name" value="Alkaline_phosphatase_core_sf"/>
</dbReference>
<keyword evidence="1" id="KW-0812">Transmembrane</keyword>
<dbReference type="InterPro" id="IPR004245">
    <property type="entry name" value="DUF229"/>
</dbReference>
<dbReference type="PANTHER" id="PTHR10974">
    <property type="entry name" value="FI08016P-RELATED"/>
    <property type="match status" value="1"/>
</dbReference>
<comment type="caution">
    <text evidence="2">The sequence shown here is derived from an EMBL/GenBank/DDBJ whole genome shotgun (WGS) entry which is preliminary data.</text>
</comment>
<evidence type="ECO:0000313" key="2">
    <source>
        <dbReference type="EMBL" id="CAF0783261.1"/>
    </source>
</evidence>
<dbReference type="GO" id="GO:0005615">
    <property type="term" value="C:extracellular space"/>
    <property type="evidence" value="ECO:0007669"/>
    <property type="project" value="TreeGrafter"/>
</dbReference>
<dbReference type="CDD" id="cd16021">
    <property type="entry name" value="ALP_like"/>
    <property type="match status" value="1"/>
</dbReference>
<keyword evidence="1" id="KW-0472">Membrane</keyword>
<name>A0A813RMU2_ADIRI</name>
<keyword evidence="1" id="KW-1133">Transmembrane helix</keyword>
<gene>
    <name evidence="2" type="ORF">EDS130_LOCUS3951</name>
</gene>
<dbReference type="Gene3D" id="3.40.720.10">
    <property type="entry name" value="Alkaline Phosphatase, subunit A"/>
    <property type="match status" value="1"/>
</dbReference>